<organism evidence="2 3">
    <name type="scientific">Panicum virgatum</name>
    <name type="common">Blackwell switchgrass</name>
    <dbReference type="NCBI Taxonomy" id="38727"/>
    <lineage>
        <taxon>Eukaryota</taxon>
        <taxon>Viridiplantae</taxon>
        <taxon>Streptophyta</taxon>
        <taxon>Embryophyta</taxon>
        <taxon>Tracheophyta</taxon>
        <taxon>Spermatophyta</taxon>
        <taxon>Magnoliopsida</taxon>
        <taxon>Liliopsida</taxon>
        <taxon>Poales</taxon>
        <taxon>Poaceae</taxon>
        <taxon>PACMAD clade</taxon>
        <taxon>Panicoideae</taxon>
        <taxon>Panicodae</taxon>
        <taxon>Paniceae</taxon>
        <taxon>Panicinae</taxon>
        <taxon>Panicum</taxon>
        <taxon>Panicum sect. Hiantes</taxon>
    </lineage>
</organism>
<proteinExistence type="predicted"/>
<accession>A0A8T0VIQ6</accession>
<feature type="compositionally biased region" description="Gly residues" evidence="1">
    <location>
        <begin position="95"/>
        <end position="121"/>
    </location>
</feature>
<dbReference type="EMBL" id="CM029040">
    <property type="protein sequence ID" value="KAG2634485.1"/>
    <property type="molecule type" value="Genomic_DNA"/>
</dbReference>
<evidence type="ECO:0000313" key="3">
    <source>
        <dbReference type="Proteomes" id="UP000823388"/>
    </source>
</evidence>
<feature type="compositionally biased region" description="Basic and acidic residues" evidence="1">
    <location>
        <begin position="122"/>
        <end position="154"/>
    </location>
</feature>
<sequence length="163" mass="17207">MFRRRRGPLDGAAAGTAQRERQGGRDGAGWVGAGGAERRRGAGVARTGEGAGRRGVRRRPSRPSVRRYRRGVGSARWRGLRRPVESSAGRAQGRQQGGGDGDGGEGGVGGDGSTRGWGGGRAECEGEGDGKRWNRRAGGGDREAEPRAEQRTDGRTNLQRIFG</sequence>
<keyword evidence="3" id="KW-1185">Reference proteome</keyword>
<dbReference type="Proteomes" id="UP000823388">
    <property type="component" value="Chromosome 2N"/>
</dbReference>
<evidence type="ECO:0000256" key="1">
    <source>
        <dbReference type="SAM" id="MobiDB-lite"/>
    </source>
</evidence>
<feature type="compositionally biased region" description="Basic residues" evidence="1">
    <location>
        <begin position="54"/>
        <end position="70"/>
    </location>
</feature>
<feature type="region of interest" description="Disordered" evidence="1">
    <location>
        <begin position="1"/>
        <end position="163"/>
    </location>
</feature>
<name>A0A8T0VIQ6_PANVG</name>
<comment type="caution">
    <text evidence="2">The sequence shown here is derived from an EMBL/GenBank/DDBJ whole genome shotgun (WGS) entry which is preliminary data.</text>
</comment>
<gene>
    <name evidence="2" type="ORF">PVAP13_2NG117806</name>
</gene>
<evidence type="ECO:0000313" key="2">
    <source>
        <dbReference type="EMBL" id="KAG2634485.1"/>
    </source>
</evidence>
<protein>
    <submittedName>
        <fullName evidence="2">Uncharacterized protein</fullName>
    </submittedName>
</protein>
<feature type="compositionally biased region" description="Gly residues" evidence="1">
    <location>
        <begin position="25"/>
        <end position="35"/>
    </location>
</feature>
<dbReference type="AlphaFoldDB" id="A0A8T0VIQ6"/>
<reference evidence="2" key="1">
    <citation type="submission" date="2020-05" db="EMBL/GenBank/DDBJ databases">
        <title>WGS assembly of Panicum virgatum.</title>
        <authorList>
            <person name="Lovell J.T."/>
            <person name="Jenkins J."/>
            <person name="Shu S."/>
            <person name="Juenger T.E."/>
            <person name="Schmutz J."/>
        </authorList>
    </citation>
    <scope>NUCLEOTIDE SEQUENCE</scope>
    <source>
        <strain evidence="2">AP13</strain>
    </source>
</reference>